<dbReference type="AlphaFoldDB" id="E0XU51"/>
<protein>
    <submittedName>
        <fullName evidence="1">Uncharacterized protein</fullName>
    </submittedName>
</protein>
<organism evidence="1">
    <name type="scientific">uncultured Desulfobacterales bacterium HF0200_07G10</name>
    <dbReference type="NCBI Taxonomy" id="710741"/>
    <lineage>
        <taxon>Bacteria</taxon>
        <taxon>Pseudomonadati</taxon>
        <taxon>Thermodesulfobacteriota</taxon>
        <taxon>Desulfobacteria</taxon>
        <taxon>Desulfobacterales</taxon>
        <taxon>environmental samples</taxon>
    </lineage>
</organism>
<name>E0XU51_9BACT</name>
<evidence type="ECO:0000313" key="1">
    <source>
        <dbReference type="EMBL" id="ADI17942.1"/>
    </source>
</evidence>
<reference evidence="1" key="1">
    <citation type="journal article" date="2011" name="Environ. Microbiol.">
        <title>Time-series analyses of Monterey Bay coastal microbial picoplankton using a 'genome proxy' microarray.</title>
        <authorList>
            <person name="Rich V.I."/>
            <person name="Pham V.D."/>
            <person name="Eppley J."/>
            <person name="Shi Y."/>
            <person name="DeLong E.F."/>
        </authorList>
    </citation>
    <scope>NUCLEOTIDE SEQUENCE</scope>
</reference>
<accession>E0XU51</accession>
<sequence length="41" mass="4576">MSGFCMSGNAEGWTGNNFLSREQCLQIYKRDNVSIGLTDMT</sequence>
<dbReference type="EMBL" id="GU474877">
    <property type="protein sequence ID" value="ADI17942.1"/>
    <property type="molecule type" value="Genomic_DNA"/>
</dbReference>
<proteinExistence type="predicted"/>